<dbReference type="AlphaFoldDB" id="A0A3A9K5F0"/>
<name>A0A3A9K5F0_9BACI</name>
<proteinExistence type="predicted"/>
<organism evidence="1 2">
    <name type="scientific">Salipaludibacillus neizhouensis</name>
    <dbReference type="NCBI Taxonomy" id="885475"/>
    <lineage>
        <taxon>Bacteria</taxon>
        <taxon>Bacillati</taxon>
        <taxon>Bacillota</taxon>
        <taxon>Bacilli</taxon>
        <taxon>Bacillales</taxon>
        <taxon>Bacillaceae</taxon>
    </lineage>
</organism>
<dbReference type="Proteomes" id="UP000281498">
    <property type="component" value="Unassembled WGS sequence"/>
</dbReference>
<keyword evidence="2" id="KW-1185">Reference proteome</keyword>
<dbReference type="RefSeq" id="WP_110938873.1">
    <property type="nucleotide sequence ID" value="NZ_KZ614148.1"/>
</dbReference>
<evidence type="ECO:0000313" key="2">
    <source>
        <dbReference type="Proteomes" id="UP000281498"/>
    </source>
</evidence>
<dbReference type="OrthoDB" id="2437863at2"/>
<evidence type="ECO:0000313" key="1">
    <source>
        <dbReference type="EMBL" id="RKL64903.1"/>
    </source>
</evidence>
<comment type="caution">
    <text evidence="1">The sequence shown here is derived from an EMBL/GenBank/DDBJ whole genome shotgun (WGS) entry which is preliminary data.</text>
</comment>
<reference evidence="1 2" key="1">
    <citation type="submission" date="2017-10" db="EMBL/GenBank/DDBJ databases">
        <title>Bacillus sp. nov., a halophilic bacterium isolated from a Keqin Lake.</title>
        <authorList>
            <person name="Wang H."/>
        </authorList>
    </citation>
    <scope>NUCLEOTIDE SEQUENCE [LARGE SCALE GENOMIC DNA]</scope>
    <source>
        <strain evidence="1 2">KCTC 13187</strain>
    </source>
</reference>
<dbReference type="EMBL" id="PDOE01000029">
    <property type="protein sequence ID" value="RKL64903.1"/>
    <property type="molecule type" value="Genomic_DNA"/>
</dbReference>
<accession>A0A3A9K5F0</accession>
<sequence>MCKNALYVGELENLSLQSEKIEGSKTRVTIRFKQEDHEMLDRLAFALDVTPSKATAILLDVSVRNSHLLIST</sequence>
<gene>
    <name evidence="1" type="ORF">CR203_23675</name>
</gene>
<protein>
    <submittedName>
        <fullName evidence="1">Uncharacterized protein</fullName>
    </submittedName>
</protein>